<keyword evidence="2" id="KW-1185">Reference proteome</keyword>
<reference evidence="1" key="1">
    <citation type="submission" date="2022-07" db="EMBL/GenBank/DDBJ databases">
        <title>Phylogenomic reconstructions and comparative analyses of Kickxellomycotina fungi.</title>
        <authorList>
            <person name="Reynolds N.K."/>
            <person name="Stajich J.E."/>
            <person name="Barry K."/>
            <person name="Grigoriev I.V."/>
            <person name="Crous P."/>
            <person name="Smith M.E."/>
        </authorList>
    </citation>
    <scope>NUCLEOTIDE SEQUENCE</scope>
    <source>
        <strain evidence="1">CBS 102833</strain>
    </source>
</reference>
<evidence type="ECO:0000313" key="2">
    <source>
        <dbReference type="Proteomes" id="UP001140096"/>
    </source>
</evidence>
<evidence type="ECO:0000313" key="1">
    <source>
        <dbReference type="EMBL" id="KAJ2814251.1"/>
    </source>
</evidence>
<proteinExistence type="predicted"/>
<protein>
    <submittedName>
        <fullName evidence="1">Uncharacterized protein</fullName>
    </submittedName>
</protein>
<sequence length="233" mass="23834">MRTFAALIVSTVAVAAQEIGFTGSANVASGTSAINNPNVNNGWQADSSLFASGDSSAPNTFNGVFNSHFTNINSNLAASDNLLNNPSFIRVAGNNGWSANGDHNAMGPVQNNFGGAFVRRGGDVVFANGYHGAGPVVSLPPIVFHSTPAPYNVPIAVPAPAHYEAPIVVIPKPVPAPIIYSPPPATYAAPPVVVPKPAQYVAPPPVSAPAPASYAAVSYQKAEQKSAIVPIKA</sequence>
<accession>A0ACC1LSK0</accession>
<comment type="caution">
    <text evidence="1">The sequence shown here is derived from an EMBL/GenBank/DDBJ whole genome shotgun (WGS) entry which is preliminary data.</text>
</comment>
<name>A0ACC1LSK0_9FUNG</name>
<gene>
    <name evidence="1" type="ORF">H4S07_000050</name>
</gene>
<dbReference type="EMBL" id="JANBUP010000001">
    <property type="protein sequence ID" value="KAJ2814251.1"/>
    <property type="molecule type" value="Genomic_DNA"/>
</dbReference>
<dbReference type="Proteomes" id="UP001140096">
    <property type="component" value="Unassembled WGS sequence"/>
</dbReference>
<organism evidence="1 2">
    <name type="scientific">Coemansia furcata</name>
    <dbReference type="NCBI Taxonomy" id="417177"/>
    <lineage>
        <taxon>Eukaryota</taxon>
        <taxon>Fungi</taxon>
        <taxon>Fungi incertae sedis</taxon>
        <taxon>Zoopagomycota</taxon>
        <taxon>Kickxellomycotina</taxon>
        <taxon>Kickxellomycetes</taxon>
        <taxon>Kickxellales</taxon>
        <taxon>Kickxellaceae</taxon>
        <taxon>Coemansia</taxon>
    </lineage>
</organism>